<comment type="similarity">
    <text evidence="1">Belongs to the AB hydrolase superfamily.</text>
</comment>
<dbReference type="PANTHER" id="PTHR43798:SF14">
    <property type="entry name" value="SERINE HYDROLASE-LIKE PROTEIN DDB_G0286239"/>
    <property type="match status" value="1"/>
</dbReference>
<dbReference type="Pfam" id="PF00561">
    <property type="entry name" value="Abhydrolase_1"/>
    <property type="match status" value="1"/>
</dbReference>
<evidence type="ECO:0000313" key="5">
    <source>
        <dbReference type="Proteomes" id="UP000494040"/>
    </source>
</evidence>
<dbReference type="GeneID" id="112128093"/>
<dbReference type="InterPro" id="IPR029058">
    <property type="entry name" value="AB_hydrolase_fold"/>
</dbReference>
<evidence type="ECO:0000313" key="4">
    <source>
        <dbReference type="EnsemblMetazoa" id="XP_024085646.1"/>
    </source>
</evidence>
<keyword evidence="2" id="KW-0378">Hydrolase</keyword>
<dbReference type="KEGG" id="clec:112128093"/>
<dbReference type="GO" id="GO:0016787">
    <property type="term" value="F:hydrolase activity"/>
    <property type="evidence" value="ECO:0007669"/>
    <property type="project" value="UniProtKB-KW"/>
</dbReference>
<dbReference type="RefSeq" id="XP_024085646.1">
    <property type="nucleotide sequence ID" value="XM_024229878.1"/>
</dbReference>
<accession>A0A8I6SRK6</accession>
<dbReference type="EnsemblMetazoa" id="XM_024229878.1">
    <property type="protein sequence ID" value="XP_024085646.1"/>
    <property type="gene ID" value="LOC112128093"/>
</dbReference>
<dbReference type="InterPro" id="IPR050266">
    <property type="entry name" value="AB_hydrolase_sf"/>
</dbReference>
<protein>
    <recommendedName>
        <fullName evidence="3">AB hydrolase-1 domain-containing protein</fullName>
    </recommendedName>
</protein>
<dbReference type="Proteomes" id="UP000494040">
    <property type="component" value="Unassembled WGS sequence"/>
</dbReference>
<name>A0A8I6SRK6_CIMLE</name>
<evidence type="ECO:0000256" key="1">
    <source>
        <dbReference type="ARBA" id="ARBA00008645"/>
    </source>
</evidence>
<dbReference type="GO" id="GO:0016020">
    <property type="term" value="C:membrane"/>
    <property type="evidence" value="ECO:0007669"/>
    <property type="project" value="TreeGrafter"/>
</dbReference>
<dbReference type="SUPFAM" id="SSF53474">
    <property type="entry name" value="alpha/beta-Hydrolases"/>
    <property type="match status" value="1"/>
</dbReference>
<dbReference type="OrthoDB" id="190201at2759"/>
<dbReference type="Gene3D" id="3.40.50.1820">
    <property type="entry name" value="alpha/beta hydrolase"/>
    <property type="match status" value="1"/>
</dbReference>
<dbReference type="AlphaFoldDB" id="A0A8I6SRK6"/>
<evidence type="ECO:0000256" key="2">
    <source>
        <dbReference type="ARBA" id="ARBA00022801"/>
    </source>
</evidence>
<keyword evidence="5" id="KW-1185">Reference proteome</keyword>
<organism evidence="4 5">
    <name type="scientific">Cimex lectularius</name>
    <name type="common">Bed bug</name>
    <name type="synonym">Acanthia lectularia</name>
    <dbReference type="NCBI Taxonomy" id="79782"/>
    <lineage>
        <taxon>Eukaryota</taxon>
        <taxon>Metazoa</taxon>
        <taxon>Ecdysozoa</taxon>
        <taxon>Arthropoda</taxon>
        <taxon>Hexapoda</taxon>
        <taxon>Insecta</taxon>
        <taxon>Pterygota</taxon>
        <taxon>Neoptera</taxon>
        <taxon>Paraneoptera</taxon>
        <taxon>Hemiptera</taxon>
        <taxon>Heteroptera</taxon>
        <taxon>Panheteroptera</taxon>
        <taxon>Cimicomorpha</taxon>
        <taxon>Cimicidae</taxon>
        <taxon>Cimex</taxon>
    </lineage>
</organism>
<dbReference type="PANTHER" id="PTHR43798">
    <property type="entry name" value="MONOACYLGLYCEROL LIPASE"/>
    <property type="match status" value="1"/>
</dbReference>
<evidence type="ECO:0000259" key="3">
    <source>
        <dbReference type="Pfam" id="PF00561"/>
    </source>
</evidence>
<dbReference type="InterPro" id="IPR000073">
    <property type="entry name" value="AB_hydrolase_1"/>
</dbReference>
<dbReference type="OMA" id="ANIRCPL"/>
<sequence>MLALHGFLDNCGTFDRLFPLLNAKSIVAIDIPGHGFSSHIPDGIFYNYLDILFWLRSLIKGHFNWDRVDLLGHSFGSSLAYFYSSLYPNDVGKFVSIDCARYAIAPTPENFRMKLKASFDGNPDAKNKQNVQLDFKEHYDDFVNFRLIKNCPLTDDAYEALIKREVKEVAPNKFIRTSDLRLLACYKGTFALEFIEAAAKQIKCSVLSIRASRGILANNFINYEKHLDLMKSSCQKLVRLDVEGSHHVHLETPVLIADQINEFLLEK</sequence>
<reference evidence="4" key="1">
    <citation type="submission" date="2022-01" db="UniProtKB">
        <authorList>
            <consortium name="EnsemblMetazoa"/>
        </authorList>
    </citation>
    <scope>IDENTIFICATION</scope>
</reference>
<proteinExistence type="inferred from homology"/>
<feature type="domain" description="AB hydrolase-1" evidence="3">
    <location>
        <begin position="2"/>
        <end position="126"/>
    </location>
</feature>